<dbReference type="KEGG" id="vin:AKJ08_1558"/>
<gene>
    <name evidence="1" type="ORF">AKJ08_1558</name>
</gene>
<name>A0A0K1PCM5_9BACT</name>
<dbReference type="Proteomes" id="UP000055590">
    <property type="component" value="Chromosome"/>
</dbReference>
<sequence length="57" mass="6786">MVRCTARLWDARFWILFASRRSDRNFAWPPASTVTRPTRASHIVRAKRIRCRAGKER</sequence>
<organism evidence="1 2">
    <name type="scientific">Vulgatibacter incomptus</name>
    <dbReference type="NCBI Taxonomy" id="1391653"/>
    <lineage>
        <taxon>Bacteria</taxon>
        <taxon>Pseudomonadati</taxon>
        <taxon>Myxococcota</taxon>
        <taxon>Myxococcia</taxon>
        <taxon>Myxococcales</taxon>
        <taxon>Cystobacterineae</taxon>
        <taxon>Vulgatibacteraceae</taxon>
        <taxon>Vulgatibacter</taxon>
    </lineage>
</organism>
<evidence type="ECO:0000313" key="2">
    <source>
        <dbReference type="Proteomes" id="UP000055590"/>
    </source>
</evidence>
<reference evidence="1 2" key="1">
    <citation type="submission" date="2015-08" db="EMBL/GenBank/DDBJ databases">
        <authorList>
            <person name="Babu N.S."/>
            <person name="Beckwith C.J."/>
            <person name="Beseler K.G."/>
            <person name="Brison A."/>
            <person name="Carone J.V."/>
            <person name="Caskin T.P."/>
            <person name="Diamond M."/>
            <person name="Durham M.E."/>
            <person name="Foxe J.M."/>
            <person name="Go M."/>
            <person name="Henderson B.A."/>
            <person name="Jones I.B."/>
            <person name="McGettigan J.A."/>
            <person name="Micheletti S.J."/>
            <person name="Nasrallah M.E."/>
            <person name="Ortiz D."/>
            <person name="Piller C.R."/>
            <person name="Privatt S.R."/>
            <person name="Schneider S.L."/>
            <person name="Sharp S."/>
            <person name="Smith T.C."/>
            <person name="Stanton J.D."/>
            <person name="Ullery H.E."/>
            <person name="Wilson R.J."/>
            <person name="Serrano M.G."/>
            <person name="Buck G."/>
            <person name="Lee V."/>
            <person name="Wang Y."/>
            <person name="Carvalho R."/>
            <person name="Voegtly L."/>
            <person name="Shi R."/>
            <person name="Duckworth R."/>
            <person name="Johnson A."/>
            <person name="Loviza R."/>
            <person name="Walstead R."/>
            <person name="Shah Z."/>
            <person name="Kiflezghi M."/>
            <person name="Wade K."/>
            <person name="Ball S.L."/>
            <person name="Bradley K.W."/>
            <person name="Asai D.J."/>
            <person name="Bowman C.A."/>
            <person name="Russell D.A."/>
            <person name="Pope W.H."/>
            <person name="Jacobs-Sera D."/>
            <person name="Hendrix R.W."/>
            <person name="Hatfull G.F."/>
        </authorList>
    </citation>
    <scope>NUCLEOTIDE SEQUENCE [LARGE SCALE GENOMIC DNA]</scope>
    <source>
        <strain evidence="1 2">DSM 27710</strain>
    </source>
</reference>
<dbReference type="AlphaFoldDB" id="A0A0K1PCM5"/>
<evidence type="ECO:0000313" key="1">
    <source>
        <dbReference type="EMBL" id="AKU91171.1"/>
    </source>
</evidence>
<proteinExistence type="predicted"/>
<accession>A0A0K1PCM5</accession>
<keyword evidence="2" id="KW-1185">Reference proteome</keyword>
<dbReference type="EMBL" id="CP012332">
    <property type="protein sequence ID" value="AKU91171.1"/>
    <property type="molecule type" value="Genomic_DNA"/>
</dbReference>
<protein>
    <submittedName>
        <fullName evidence="1">Uncharacterized protein</fullName>
    </submittedName>
</protein>